<proteinExistence type="predicted"/>
<organism evidence="2 3">
    <name type="scientific">Flavobacterium granuli</name>
    <dbReference type="NCBI Taxonomy" id="280093"/>
    <lineage>
        <taxon>Bacteria</taxon>
        <taxon>Pseudomonadati</taxon>
        <taxon>Bacteroidota</taxon>
        <taxon>Flavobacteriia</taxon>
        <taxon>Flavobacteriales</taxon>
        <taxon>Flavobacteriaceae</taxon>
        <taxon>Flavobacterium</taxon>
    </lineage>
</organism>
<dbReference type="Proteomes" id="UP001261871">
    <property type="component" value="Unassembled WGS sequence"/>
</dbReference>
<dbReference type="RefSeq" id="WP_310007000.1">
    <property type="nucleotide sequence ID" value="NZ_JAVDTX010000005.1"/>
</dbReference>
<reference evidence="2 3" key="1">
    <citation type="submission" date="2023-07" db="EMBL/GenBank/DDBJ databases">
        <title>Sorghum-associated microbial communities from plants grown in Nebraska, USA.</title>
        <authorList>
            <person name="Schachtman D."/>
        </authorList>
    </citation>
    <scope>NUCLEOTIDE SEQUENCE [LARGE SCALE GENOMIC DNA]</scope>
    <source>
        <strain evidence="2 3">BE124</strain>
    </source>
</reference>
<keyword evidence="1" id="KW-1133">Transmembrane helix</keyword>
<feature type="transmembrane region" description="Helical" evidence="1">
    <location>
        <begin position="25"/>
        <end position="45"/>
    </location>
</feature>
<dbReference type="InterPro" id="IPR025407">
    <property type="entry name" value="DUF4133"/>
</dbReference>
<feature type="transmembrane region" description="Helical" evidence="1">
    <location>
        <begin position="51"/>
        <end position="69"/>
    </location>
</feature>
<dbReference type="Pfam" id="PF13571">
    <property type="entry name" value="DUF4133"/>
    <property type="match status" value="1"/>
</dbReference>
<dbReference type="EMBL" id="JAVDTX010000005">
    <property type="protein sequence ID" value="MDR6845574.1"/>
    <property type="molecule type" value="Genomic_DNA"/>
</dbReference>
<name>A0ABU1S3G4_9FLAO</name>
<keyword evidence="1" id="KW-0812">Transmembrane</keyword>
<comment type="caution">
    <text evidence="2">The sequence shown here is derived from an EMBL/GenBank/DDBJ whole genome shotgun (WGS) entry which is preliminary data.</text>
</comment>
<sequence>MSNSVYQINKGINQSIEFKGLKAQYIWYLGGGVVVLMILFAMMYIMGLPSFICVALIGGLGTALIVKIYQMSNKYGEYGLMKTLAKKQIPKSIKVYSRRVFMMG</sequence>
<evidence type="ECO:0000313" key="2">
    <source>
        <dbReference type="EMBL" id="MDR6845574.1"/>
    </source>
</evidence>
<evidence type="ECO:0008006" key="4">
    <source>
        <dbReference type="Google" id="ProtNLM"/>
    </source>
</evidence>
<keyword evidence="1" id="KW-0472">Membrane</keyword>
<accession>A0ABU1S3G4</accession>
<protein>
    <recommendedName>
        <fullName evidence="4">DUF4133 domain-containing protein</fullName>
    </recommendedName>
</protein>
<gene>
    <name evidence="2" type="ORF">J2W95_002284</name>
</gene>
<keyword evidence="3" id="KW-1185">Reference proteome</keyword>
<evidence type="ECO:0000313" key="3">
    <source>
        <dbReference type="Proteomes" id="UP001261871"/>
    </source>
</evidence>
<evidence type="ECO:0000256" key="1">
    <source>
        <dbReference type="SAM" id="Phobius"/>
    </source>
</evidence>